<dbReference type="InterPro" id="IPR017871">
    <property type="entry name" value="ABC_transporter-like_CS"/>
</dbReference>
<evidence type="ECO:0000256" key="1">
    <source>
        <dbReference type="ARBA" id="ARBA00022448"/>
    </source>
</evidence>
<evidence type="ECO:0000259" key="4">
    <source>
        <dbReference type="PROSITE" id="PS50893"/>
    </source>
</evidence>
<dbReference type="RefSeq" id="WP_128493591.1">
    <property type="nucleotide sequence ID" value="NZ_RZNB01000001.1"/>
</dbReference>
<dbReference type="Proteomes" id="UP000288547">
    <property type="component" value="Unassembled WGS sequence"/>
</dbReference>
<evidence type="ECO:0000256" key="3">
    <source>
        <dbReference type="ARBA" id="ARBA00022840"/>
    </source>
</evidence>
<dbReference type="PANTHER" id="PTHR42794:SF2">
    <property type="entry name" value="ABC TRANSPORTER ATP-BINDING PROTEIN"/>
    <property type="match status" value="1"/>
</dbReference>
<keyword evidence="1" id="KW-0813">Transport</keyword>
<reference evidence="5 6" key="1">
    <citation type="submission" date="2018-12" db="EMBL/GenBank/DDBJ databases">
        <authorList>
            <person name="Li F."/>
        </authorList>
    </citation>
    <scope>NUCLEOTIDE SEQUENCE [LARGE SCALE GENOMIC DNA]</scope>
    <source>
        <strain evidence="5 6">11W25H-1</strain>
    </source>
</reference>
<dbReference type="SUPFAM" id="SSF52540">
    <property type="entry name" value="P-loop containing nucleoside triphosphate hydrolases"/>
    <property type="match status" value="1"/>
</dbReference>
<evidence type="ECO:0000313" key="5">
    <source>
        <dbReference type="EMBL" id="RWZ52748.1"/>
    </source>
</evidence>
<dbReference type="Pfam" id="PF00005">
    <property type="entry name" value="ABC_tran"/>
    <property type="match status" value="1"/>
</dbReference>
<keyword evidence="6" id="KW-1185">Reference proteome</keyword>
<dbReference type="EMBL" id="RZNB01000001">
    <property type="protein sequence ID" value="RWZ52748.1"/>
    <property type="molecule type" value="Genomic_DNA"/>
</dbReference>
<dbReference type="PROSITE" id="PS00211">
    <property type="entry name" value="ABC_TRANSPORTER_1"/>
    <property type="match status" value="1"/>
</dbReference>
<protein>
    <submittedName>
        <fullName evidence="5">ABC transporter ATP-binding protein</fullName>
    </submittedName>
</protein>
<dbReference type="FunFam" id="3.40.50.300:FF:000134">
    <property type="entry name" value="Iron-enterobactin ABC transporter ATP-binding protein"/>
    <property type="match status" value="1"/>
</dbReference>
<dbReference type="PROSITE" id="PS50893">
    <property type="entry name" value="ABC_TRANSPORTER_2"/>
    <property type="match status" value="1"/>
</dbReference>
<gene>
    <name evidence="5" type="ORF">ELQ90_02045</name>
</gene>
<feature type="domain" description="ABC transporter" evidence="4">
    <location>
        <begin position="6"/>
        <end position="238"/>
    </location>
</feature>
<dbReference type="Gene3D" id="3.40.50.300">
    <property type="entry name" value="P-loop containing nucleotide triphosphate hydrolases"/>
    <property type="match status" value="1"/>
</dbReference>
<evidence type="ECO:0000313" key="6">
    <source>
        <dbReference type="Proteomes" id="UP000288547"/>
    </source>
</evidence>
<keyword evidence="3 5" id="KW-0067">ATP-binding</keyword>
<dbReference type="PANTHER" id="PTHR42794">
    <property type="entry name" value="HEMIN IMPORT ATP-BINDING PROTEIN HMUV"/>
    <property type="match status" value="1"/>
</dbReference>
<dbReference type="CDD" id="cd03214">
    <property type="entry name" value="ABC_Iron-Siderophores_B12_Hemin"/>
    <property type="match status" value="1"/>
</dbReference>
<dbReference type="InterPro" id="IPR003439">
    <property type="entry name" value="ABC_transporter-like_ATP-bd"/>
</dbReference>
<dbReference type="InterPro" id="IPR003593">
    <property type="entry name" value="AAA+_ATPase"/>
</dbReference>
<dbReference type="SMART" id="SM00382">
    <property type="entry name" value="AAA"/>
    <property type="match status" value="1"/>
</dbReference>
<dbReference type="AlphaFoldDB" id="A0A444PXY6"/>
<accession>A0A444PXY6</accession>
<dbReference type="InterPro" id="IPR027417">
    <property type="entry name" value="P-loop_NTPase"/>
</dbReference>
<dbReference type="GO" id="GO:0016887">
    <property type="term" value="F:ATP hydrolysis activity"/>
    <property type="evidence" value="ECO:0007669"/>
    <property type="project" value="InterPro"/>
</dbReference>
<proteinExistence type="predicted"/>
<comment type="caution">
    <text evidence="5">The sequence shown here is derived from an EMBL/GenBank/DDBJ whole genome shotgun (WGS) entry which is preliminary data.</text>
</comment>
<keyword evidence="2" id="KW-0547">Nucleotide-binding</keyword>
<sequence length="258" mass="27888">MTTTVLSARDIAWSVGGTRILERVSLDAYAGRVLGIIGPNGAGKTSLLRILAGLRRPEAGSVRIGGVDLGRVRRREVARRLAIVEQSPEVHADISVEETVALGRTPHRTAFAPLDGRDREAIESALALTGMGLLRSRSWQTLSGGEQQRVQLARALAQEPDVIVLDEPTNHLDIRYQLDVLALLRSLDVTVVTALHDLNLAARYCDQIAVLHDGGLRAIGMPEAVLSPELIRSVYGVEAVVEHSPHTGSPLITYVRTV</sequence>
<name>A0A444PXY6_9MICO</name>
<dbReference type="OrthoDB" id="5296765at2"/>
<evidence type="ECO:0000256" key="2">
    <source>
        <dbReference type="ARBA" id="ARBA00022741"/>
    </source>
</evidence>
<dbReference type="GO" id="GO:0005524">
    <property type="term" value="F:ATP binding"/>
    <property type="evidence" value="ECO:0007669"/>
    <property type="project" value="UniProtKB-KW"/>
</dbReference>
<organism evidence="5 6">
    <name type="scientific">Labedella phragmitis</name>
    <dbReference type="NCBI Taxonomy" id="2498849"/>
    <lineage>
        <taxon>Bacteria</taxon>
        <taxon>Bacillati</taxon>
        <taxon>Actinomycetota</taxon>
        <taxon>Actinomycetes</taxon>
        <taxon>Micrococcales</taxon>
        <taxon>Microbacteriaceae</taxon>
        <taxon>Labedella</taxon>
    </lineage>
</organism>